<protein>
    <recommendedName>
        <fullName evidence="6">Neurotransmitter-gated ion-channel ligand-binding domain-containing protein</fullName>
    </recommendedName>
</protein>
<feature type="transmembrane region" description="Helical" evidence="5">
    <location>
        <begin position="336"/>
        <end position="357"/>
    </location>
</feature>
<dbReference type="InterPro" id="IPR038050">
    <property type="entry name" value="Neuro_actylchol_rec"/>
</dbReference>
<sequence>MLVVFALYSIGYICNHALAECPITDRESNFNEQLILYNALIKNYQAKLPAVAVQFANMTVKIPRFEVLLTVNDMKLTQVDWRDERLIWNPEDYCGLDHIYVPRSNIWNPDVIAIDVHSFENYRIDEDDYVRVNSSGHVHFFILTRTATVCPIDIQDFPFDQQDCAVNLTALPFSDDEYYINLALEPFSSKDYERMGNEEWRITYVAAVNDLVDDQELSSIIILMKRSPSLYITMIITPPFVVNILSIFGVFMNITESMGKLGMALTNVMSLTFVLGILATDLPKTQKLPKIVIFVLGNLLVMVLALITTEVLPYIKQIFFRHKEGDKKKLSCFYRTLEWVLCVLFEIANLINFIVLLETKSVRRTG</sequence>
<dbReference type="GO" id="GO:0005230">
    <property type="term" value="F:extracellular ligand-gated monoatomic ion channel activity"/>
    <property type="evidence" value="ECO:0007669"/>
    <property type="project" value="InterPro"/>
</dbReference>
<evidence type="ECO:0000256" key="2">
    <source>
        <dbReference type="ARBA" id="ARBA00022692"/>
    </source>
</evidence>
<evidence type="ECO:0000313" key="8">
    <source>
        <dbReference type="Proteomes" id="UP001176961"/>
    </source>
</evidence>
<feature type="signal peptide" evidence="5">
    <location>
        <begin position="1"/>
        <end position="19"/>
    </location>
</feature>
<keyword evidence="3 5" id="KW-1133">Transmembrane helix</keyword>
<feature type="transmembrane region" description="Helical" evidence="5">
    <location>
        <begin position="230"/>
        <end position="254"/>
    </location>
</feature>
<feature type="transmembrane region" description="Helical" evidence="5">
    <location>
        <begin position="291"/>
        <end position="315"/>
    </location>
</feature>
<dbReference type="AlphaFoldDB" id="A0AA36H5K3"/>
<dbReference type="InterPro" id="IPR006202">
    <property type="entry name" value="Neur_chan_lig-bd"/>
</dbReference>
<feature type="chain" id="PRO_5041487422" description="Neurotransmitter-gated ion-channel ligand-binding domain-containing protein" evidence="5">
    <location>
        <begin position="20"/>
        <end position="366"/>
    </location>
</feature>
<keyword evidence="5" id="KW-0407">Ion channel</keyword>
<dbReference type="Pfam" id="PF02931">
    <property type="entry name" value="Neur_chan_LBD"/>
    <property type="match status" value="1"/>
</dbReference>
<evidence type="ECO:0000256" key="4">
    <source>
        <dbReference type="ARBA" id="ARBA00023136"/>
    </source>
</evidence>
<dbReference type="InterPro" id="IPR018000">
    <property type="entry name" value="Neurotransmitter_ion_chnl_CS"/>
</dbReference>
<dbReference type="SUPFAM" id="SSF90112">
    <property type="entry name" value="Neurotransmitter-gated ion-channel transmembrane pore"/>
    <property type="match status" value="1"/>
</dbReference>
<keyword evidence="4 5" id="KW-0472">Membrane</keyword>
<dbReference type="InterPro" id="IPR006201">
    <property type="entry name" value="Neur_channel"/>
</dbReference>
<comment type="subcellular location">
    <subcellularLocation>
        <location evidence="1">Membrane</location>
        <topology evidence="1">Multi-pass membrane protein</topology>
    </subcellularLocation>
</comment>
<dbReference type="PROSITE" id="PS00236">
    <property type="entry name" value="NEUROTR_ION_CHANNEL"/>
    <property type="match status" value="1"/>
</dbReference>
<reference evidence="7" key="1">
    <citation type="submission" date="2023-07" db="EMBL/GenBank/DDBJ databases">
        <authorList>
            <consortium name="CYATHOMIX"/>
        </authorList>
    </citation>
    <scope>NUCLEOTIDE SEQUENCE</scope>
    <source>
        <strain evidence="7">N/A</strain>
    </source>
</reference>
<evidence type="ECO:0000259" key="6">
    <source>
        <dbReference type="Pfam" id="PF02931"/>
    </source>
</evidence>
<dbReference type="Gene3D" id="1.20.58.390">
    <property type="entry name" value="Neurotransmitter-gated ion-channel transmembrane domain"/>
    <property type="match status" value="1"/>
</dbReference>
<keyword evidence="8" id="KW-1185">Reference proteome</keyword>
<dbReference type="InterPro" id="IPR036734">
    <property type="entry name" value="Neur_chan_lig-bd_sf"/>
</dbReference>
<feature type="domain" description="Neurotransmitter-gated ion-channel ligand-binding" evidence="6">
    <location>
        <begin position="37"/>
        <end position="211"/>
    </location>
</feature>
<dbReference type="PANTHER" id="PTHR18945">
    <property type="entry name" value="NEUROTRANSMITTER GATED ION CHANNEL"/>
    <property type="match status" value="1"/>
</dbReference>
<evidence type="ECO:0000256" key="1">
    <source>
        <dbReference type="ARBA" id="ARBA00004141"/>
    </source>
</evidence>
<accession>A0AA36H5K3</accession>
<name>A0AA36H5K3_CYLNA</name>
<dbReference type="PRINTS" id="PR00252">
    <property type="entry name" value="NRIONCHANNEL"/>
</dbReference>
<dbReference type="Proteomes" id="UP001176961">
    <property type="component" value="Unassembled WGS sequence"/>
</dbReference>
<gene>
    <name evidence="7" type="ORF">CYNAS_LOCUS16168</name>
</gene>
<dbReference type="InterPro" id="IPR036719">
    <property type="entry name" value="Neuro-gated_channel_TM_sf"/>
</dbReference>
<proteinExistence type="inferred from homology"/>
<comment type="caution">
    <text evidence="7">The sequence shown here is derived from an EMBL/GenBank/DDBJ whole genome shotgun (WGS) entry which is preliminary data.</text>
</comment>
<keyword evidence="5" id="KW-0732">Signal</keyword>
<dbReference type="EMBL" id="CATQJL010000305">
    <property type="protein sequence ID" value="CAJ0604185.1"/>
    <property type="molecule type" value="Genomic_DNA"/>
</dbReference>
<keyword evidence="2 5" id="KW-0812">Transmembrane</keyword>
<keyword evidence="5" id="KW-0406">Ion transport</keyword>
<keyword evidence="5" id="KW-0813">Transport</keyword>
<comment type="similarity">
    <text evidence="5">Belongs to the ligand-gated ion channel (TC 1.A.9) family.</text>
</comment>
<evidence type="ECO:0000256" key="3">
    <source>
        <dbReference type="ARBA" id="ARBA00022989"/>
    </source>
</evidence>
<dbReference type="GO" id="GO:0016020">
    <property type="term" value="C:membrane"/>
    <property type="evidence" value="ECO:0007669"/>
    <property type="project" value="UniProtKB-SubCell"/>
</dbReference>
<organism evidence="7 8">
    <name type="scientific">Cylicocyclus nassatus</name>
    <name type="common">Nematode worm</name>
    <dbReference type="NCBI Taxonomy" id="53992"/>
    <lineage>
        <taxon>Eukaryota</taxon>
        <taxon>Metazoa</taxon>
        <taxon>Ecdysozoa</taxon>
        <taxon>Nematoda</taxon>
        <taxon>Chromadorea</taxon>
        <taxon>Rhabditida</taxon>
        <taxon>Rhabditina</taxon>
        <taxon>Rhabditomorpha</taxon>
        <taxon>Strongyloidea</taxon>
        <taxon>Strongylidae</taxon>
        <taxon>Cylicocyclus</taxon>
    </lineage>
</organism>
<evidence type="ECO:0000313" key="7">
    <source>
        <dbReference type="EMBL" id="CAJ0604185.1"/>
    </source>
</evidence>
<feature type="transmembrane region" description="Helical" evidence="5">
    <location>
        <begin position="261"/>
        <end position="279"/>
    </location>
</feature>
<dbReference type="Gene3D" id="2.70.170.10">
    <property type="entry name" value="Neurotransmitter-gated ion-channel ligand-binding domain"/>
    <property type="match status" value="1"/>
</dbReference>
<dbReference type="CDD" id="cd18989">
    <property type="entry name" value="LGIC_ECD_cation"/>
    <property type="match status" value="1"/>
</dbReference>
<dbReference type="SUPFAM" id="SSF63712">
    <property type="entry name" value="Nicotinic receptor ligand binding domain-like"/>
    <property type="match status" value="1"/>
</dbReference>
<evidence type="ECO:0000256" key="5">
    <source>
        <dbReference type="RuleBase" id="RU000687"/>
    </source>
</evidence>
<dbReference type="GO" id="GO:0004888">
    <property type="term" value="F:transmembrane signaling receptor activity"/>
    <property type="evidence" value="ECO:0007669"/>
    <property type="project" value="InterPro"/>
</dbReference>